<sequence length="184" mass="21618">MGPDAQFLYTLKHVRHIKSWKIDRLNGENYRTWKFAAKMYLIQKDLWPYVTGDAKIKADASLEEKQAHNNKVDKALATIALAIEADQQIHIVDCKTAEEAWKNLKQVYEPKSRQRIMQLKREMIRIRLKEEMKDEDLAYAMLSGLPDSYDSLTMSLANLEDQKFTSTEIKKSLLMEYERRMSKD</sequence>
<reference evidence="1" key="1">
    <citation type="submission" date="2021-08" db="EMBL/GenBank/DDBJ databases">
        <authorList>
            <person name="Misof B."/>
            <person name="Oliver O."/>
            <person name="Podsiadlowski L."/>
            <person name="Donath A."/>
            <person name="Peters R."/>
            <person name="Mayer C."/>
            <person name="Rust J."/>
            <person name="Gunkel S."/>
            <person name="Lesny P."/>
            <person name="Martin S."/>
            <person name="Oeyen J.P."/>
            <person name="Petersen M."/>
            <person name="Panagiotis P."/>
            <person name="Wilbrandt J."/>
            <person name="Tanja T."/>
        </authorList>
    </citation>
    <scope>NUCLEOTIDE SEQUENCE</scope>
    <source>
        <strain evidence="1">GBR_01_08_01A</strain>
        <tissue evidence="1">Thorax + abdomen</tissue>
    </source>
</reference>
<name>A0AAD9VK49_9HYME</name>
<proteinExistence type="predicted"/>
<evidence type="ECO:0008006" key="3">
    <source>
        <dbReference type="Google" id="ProtNLM"/>
    </source>
</evidence>
<organism evidence="1 2">
    <name type="scientific">Odynerus spinipes</name>
    <dbReference type="NCBI Taxonomy" id="1348599"/>
    <lineage>
        <taxon>Eukaryota</taxon>
        <taxon>Metazoa</taxon>
        <taxon>Ecdysozoa</taxon>
        <taxon>Arthropoda</taxon>
        <taxon>Hexapoda</taxon>
        <taxon>Insecta</taxon>
        <taxon>Pterygota</taxon>
        <taxon>Neoptera</taxon>
        <taxon>Endopterygota</taxon>
        <taxon>Hymenoptera</taxon>
        <taxon>Apocrita</taxon>
        <taxon>Aculeata</taxon>
        <taxon>Vespoidea</taxon>
        <taxon>Vespidae</taxon>
        <taxon>Eumeninae</taxon>
        <taxon>Odynerus</taxon>
    </lineage>
</organism>
<protein>
    <recommendedName>
        <fullName evidence="3">DUF4219 domain-containing protein</fullName>
    </recommendedName>
</protein>
<reference evidence="1" key="2">
    <citation type="journal article" date="2023" name="Commun. Biol.">
        <title>Intrasexual cuticular hydrocarbon dimorphism in a wasp sheds light on hydrocarbon biosynthesis genes in Hymenoptera.</title>
        <authorList>
            <person name="Moris V.C."/>
            <person name="Podsiadlowski L."/>
            <person name="Martin S."/>
            <person name="Oeyen J.P."/>
            <person name="Donath A."/>
            <person name="Petersen M."/>
            <person name="Wilbrandt J."/>
            <person name="Misof B."/>
            <person name="Liedtke D."/>
            <person name="Thamm M."/>
            <person name="Scheiner R."/>
            <person name="Schmitt T."/>
            <person name="Niehuis O."/>
        </authorList>
    </citation>
    <scope>NUCLEOTIDE SEQUENCE</scope>
    <source>
        <strain evidence="1">GBR_01_08_01A</strain>
    </source>
</reference>
<dbReference type="EMBL" id="JAIFRP010002114">
    <property type="protein sequence ID" value="KAK2577711.1"/>
    <property type="molecule type" value="Genomic_DNA"/>
</dbReference>
<keyword evidence="2" id="KW-1185">Reference proteome</keyword>
<dbReference type="Pfam" id="PF14223">
    <property type="entry name" value="Retrotran_gag_2"/>
    <property type="match status" value="1"/>
</dbReference>
<dbReference type="PANTHER" id="PTHR47481:SF7">
    <property type="entry name" value="CCHC-TYPE DOMAIN-CONTAINING PROTEIN"/>
    <property type="match status" value="1"/>
</dbReference>
<comment type="caution">
    <text evidence="1">The sequence shown here is derived from an EMBL/GenBank/DDBJ whole genome shotgun (WGS) entry which is preliminary data.</text>
</comment>
<dbReference type="AlphaFoldDB" id="A0AAD9VK49"/>
<evidence type="ECO:0000313" key="2">
    <source>
        <dbReference type="Proteomes" id="UP001258017"/>
    </source>
</evidence>
<dbReference type="PANTHER" id="PTHR47481">
    <property type="match status" value="1"/>
</dbReference>
<evidence type="ECO:0000313" key="1">
    <source>
        <dbReference type="EMBL" id="KAK2577711.1"/>
    </source>
</evidence>
<dbReference type="Proteomes" id="UP001258017">
    <property type="component" value="Unassembled WGS sequence"/>
</dbReference>
<gene>
    <name evidence="1" type="ORF">KPH14_007152</name>
</gene>
<accession>A0AAD9VK49</accession>